<evidence type="ECO:0000256" key="1">
    <source>
        <dbReference type="SAM" id="SignalP"/>
    </source>
</evidence>
<accession>A0ABS6YDP8</accession>
<keyword evidence="3" id="KW-1185">Reference proteome</keyword>
<comment type="caution">
    <text evidence="2">The sequence shown here is derived from an EMBL/GenBank/DDBJ whole genome shotgun (WGS) entry which is preliminary data.</text>
</comment>
<dbReference type="NCBIfam" id="TIGR04549">
    <property type="entry name" value="LP_HExxH_w_tonB"/>
    <property type="match status" value="1"/>
</dbReference>
<reference evidence="2 3" key="1">
    <citation type="submission" date="2021-07" db="EMBL/GenBank/DDBJ databases">
        <title>Genomic diversity and antimicrobial resistance of Prevotella spp. isolated from chronic lung disease airways.</title>
        <authorList>
            <person name="Webb K.A."/>
            <person name="Olagoke O.S."/>
            <person name="Baird T."/>
            <person name="Neill J."/>
            <person name="Pham A."/>
            <person name="Wells T.J."/>
            <person name="Ramsay K.A."/>
            <person name="Bell S.C."/>
            <person name="Sarovich D.S."/>
            <person name="Price E.P."/>
        </authorList>
    </citation>
    <scope>NUCLEOTIDE SEQUENCE [LARGE SCALE GENOMIC DNA]</scope>
    <source>
        <strain evidence="2 3">SCHI0011.S.12</strain>
    </source>
</reference>
<dbReference type="EMBL" id="JAHXCT010000002">
    <property type="protein sequence ID" value="MBW4768858.1"/>
    <property type="molecule type" value="Genomic_DNA"/>
</dbReference>
<feature type="signal peptide" evidence="1">
    <location>
        <begin position="1"/>
        <end position="22"/>
    </location>
</feature>
<dbReference type="Pfam" id="PF15890">
    <property type="entry name" value="Peptidase_Mx1"/>
    <property type="match status" value="1"/>
</dbReference>
<sequence>MKMKINKIAFLLLFVLNCIACSEDKLNEVSVIDEGKAQIESTELDNWILNNITKPYGIEVIYRWEKNNNSAGVFIYPPKVEKVRAVLEAVKELGLETYRLNEVGGKDFLLGRVPIKLYLYGGGNPDENGVERLYNPQLTAAEMCIYNVNDFEAGNADKVFVLMRSVHHQLAKRLMQLMNYDYDKFFAISGHRYTGTTEPIAAPLGYAQTGKEKFGLDSYANKRGFYTMLSFLSAEDDFAEIISSTLTSTPKEVFDAGVAAQTPDTDIDPEVNARYAKEAEQAYKEFIEKQAFVNEYVQKNWHINLKQMQVISVRRINAYLKQH</sequence>
<name>A0ABS6YDP8_9BACT</name>
<feature type="chain" id="PRO_5045521980" evidence="1">
    <location>
        <begin position="23"/>
        <end position="323"/>
    </location>
</feature>
<dbReference type="RefSeq" id="WP_219479978.1">
    <property type="nucleotide sequence ID" value="NZ_JAHXCT010000002.1"/>
</dbReference>
<protein>
    <submittedName>
        <fullName evidence="2">Zinc-binding metallopeptidase</fullName>
    </submittedName>
</protein>
<keyword evidence="1" id="KW-0732">Signal</keyword>
<evidence type="ECO:0000313" key="3">
    <source>
        <dbReference type="Proteomes" id="UP000788426"/>
    </source>
</evidence>
<gene>
    <name evidence="2" type="ORF">KZO38_03670</name>
</gene>
<proteinExistence type="predicted"/>
<dbReference type="Proteomes" id="UP000788426">
    <property type="component" value="Unassembled WGS sequence"/>
</dbReference>
<organism evidence="2 3">
    <name type="scientific">Hoylesella nanceiensis</name>
    <dbReference type="NCBI Taxonomy" id="425941"/>
    <lineage>
        <taxon>Bacteria</taxon>
        <taxon>Pseudomonadati</taxon>
        <taxon>Bacteroidota</taxon>
        <taxon>Bacteroidia</taxon>
        <taxon>Bacteroidales</taxon>
        <taxon>Prevotellaceae</taxon>
        <taxon>Hoylesella</taxon>
    </lineage>
</organism>
<evidence type="ECO:0000313" key="2">
    <source>
        <dbReference type="EMBL" id="MBW4768858.1"/>
    </source>
</evidence>
<dbReference type="InterPro" id="IPR030890">
    <property type="entry name" value="LP_HExxH_w_TonB"/>
</dbReference>